<dbReference type="InterPro" id="IPR036390">
    <property type="entry name" value="WH_DNA-bd_sf"/>
</dbReference>
<organism evidence="1 2">
    <name type="scientific">Desulfoplanes formicivorans</name>
    <dbReference type="NCBI Taxonomy" id="1592317"/>
    <lineage>
        <taxon>Bacteria</taxon>
        <taxon>Pseudomonadati</taxon>
        <taxon>Thermodesulfobacteriota</taxon>
        <taxon>Desulfovibrionia</taxon>
        <taxon>Desulfovibrionales</taxon>
        <taxon>Desulfoplanaceae</taxon>
        <taxon>Desulfoplanes</taxon>
    </lineage>
</organism>
<dbReference type="AlphaFoldDB" id="A0A194AH76"/>
<dbReference type="EMBL" id="BDFE01000009">
    <property type="protein sequence ID" value="GAU08114.1"/>
    <property type="molecule type" value="Genomic_DNA"/>
</dbReference>
<sequence length="204" mass="23548">MTITAGMDELRGVLMGLSEGGKREVSHAMLYEVFGLDDEREKVRLRRRMQDMVGHGEAERVSPGVYRYIPKATPRRHGESYIRVWRAVRSHRPGWSFHDLSQVTRVSYSMVRRYCVFLEEEGYIERYGRSGNTLKYRGTMRAREQRATPYPPIKHADPFEAEKAAALGLVRVFLTMDPYSEKARAKVMEHCQTLVDRFGEASNG</sequence>
<evidence type="ECO:0000313" key="1">
    <source>
        <dbReference type="EMBL" id="GAU08114.1"/>
    </source>
</evidence>
<protein>
    <submittedName>
        <fullName evidence="1">Uncharacterized protein</fullName>
    </submittedName>
</protein>
<comment type="caution">
    <text evidence="1">The sequence shown here is derived from an EMBL/GenBank/DDBJ whole genome shotgun (WGS) entry which is preliminary data.</text>
</comment>
<name>A0A194AH76_9BACT</name>
<gene>
    <name evidence="1" type="ORF">DPF_0817</name>
</gene>
<dbReference type="RefSeq" id="WP_231702129.1">
    <property type="nucleotide sequence ID" value="NZ_BDFE01000009.1"/>
</dbReference>
<accession>A0A194AH76</accession>
<dbReference type="SUPFAM" id="SSF46785">
    <property type="entry name" value="Winged helix' DNA-binding domain"/>
    <property type="match status" value="1"/>
</dbReference>
<dbReference type="InterPro" id="IPR036388">
    <property type="entry name" value="WH-like_DNA-bd_sf"/>
</dbReference>
<evidence type="ECO:0000313" key="2">
    <source>
        <dbReference type="Proteomes" id="UP000095200"/>
    </source>
</evidence>
<keyword evidence="2" id="KW-1185">Reference proteome</keyword>
<dbReference type="Gene3D" id="1.10.10.10">
    <property type="entry name" value="Winged helix-like DNA-binding domain superfamily/Winged helix DNA-binding domain"/>
    <property type="match status" value="1"/>
</dbReference>
<dbReference type="STRING" id="1592317.DPF_0817"/>
<dbReference type="Proteomes" id="UP000095200">
    <property type="component" value="Unassembled WGS sequence"/>
</dbReference>
<proteinExistence type="predicted"/>
<reference evidence="2" key="1">
    <citation type="submission" date="2016-06" db="EMBL/GenBank/DDBJ databases">
        <title>Draft genome sequence of Desulfoplanes formicivorans strain Pf12B.</title>
        <authorList>
            <person name="Watanabe M."/>
            <person name="Kojima H."/>
            <person name="Fukui M."/>
        </authorList>
    </citation>
    <scope>NUCLEOTIDE SEQUENCE [LARGE SCALE GENOMIC DNA]</scope>
    <source>
        <strain evidence="2">Pf12B</strain>
    </source>
</reference>